<dbReference type="AlphaFoldDB" id="A0AAV8AEZ2"/>
<feature type="compositionally biased region" description="Basic and acidic residues" evidence="7">
    <location>
        <begin position="698"/>
        <end position="717"/>
    </location>
</feature>
<feature type="binding site" evidence="6">
    <location>
        <position position="131"/>
    </location>
    <ligand>
        <name>ATP</name>
        <dbReference type="ChEBI" id="CHEBI:30616"/>
    </ligand>
</feature>
<accession>A0AAV8AEZ2</accession>
<dbReference type="InterPro" id="IPR050494">
    <property type="entry name" value="Ser_Thr_dual-spec_kinase"/>
</dbReference>
<dbReference type="InterPro" id="IPR008271">
    <property type="entry name" value="Ser/Thr_kinase_AS"/>
</dbReference>
<protein>
    <submittedName>
        <fullName evidence="9">Homeodomain interacting protein kinase isoform a</fullName>
    </submittedName>
</protein>
<dbReference type="InterPro" id="IPR000719">
    <property type="entry name" value="Prot_kinase_dom"/>
</dbReference>
<feature type="region of interest" description="Disordered" evidence="7">
    <location>
        <begin position="651"/>
        <end position="717"/>
    </location>
</feature>
<keyword evidence="1" id="KW-0723">Serine/threonine-protein kinase</keyword>
<keyword evidence="9" id="KW-0371">Homeobox</keyword>
<dbReference type="GO" id="GO:0005737">
    <property type="term" value="C:cytoplasm"/>
    <property type="evidence" value="ECO:0007669"/>
    <property type="project" value="TreeGrafter"/>
</dbReference>
<dbReference type="PROSITE" id="PS00108">
    <property type="entry name" value="PROTEIN_KINASE_ST"/>
    <property type="match status" value="1"/>
</dbReference>
<dbReference type="InterPro" id="IPR017441">
    <property type="entry name" value="Protein_kinase_ATP_BS"/>
</dbReference>
<feature type="compositionally biased region" description="Basic residues" evidence="7">
    <location>
        <begin position="663"/>
        <end position="673"/>
    </location>
</feature>
<dbReference type="GO" id="GO:0005524">
    <property type="term" value="F:ATP binding"/>
    <property type="evidence" value="ECO:0007669"/>
    <property type="project" value="UniProtKB-UniRule"/>
</dbReference>
<dbReference type="Proteomes" id="UP001146793">
    <property type="component" value="Unassembled WGS sequence"/>
</dbReference>
<evidence type="ECO:0000256" key="2">
    <source>
        <dbReference type="ARBA" id="ARBA00022679"/>
    </source>
</evidence>
<keyword evidence="9" id="KW-0238">DNA-binding</keyword>
<comment type="caution">
    <text evidence="9">The sequence shown here is derived from an EMBL/GenBank/DDBJ whole genome shotgun (WGS) entry which is preliminary data.</text>
</comment>
<keyword evidence="2" id="KW-0808">Transferase</keyword>
<evidence type="ECO:0000313" key="9">
    <source>
        <dbReference type="EMBL" id="KAJ3450475.1"/>
    </source>
</evidence>
<keyword evidence="5 6" id="KW-0067">ATP-binding</keyword>
<gene>
    <name evidence="9" type="ORF">M0812_06655</name>
</gene>
<dbReference type="SUPFAM" id="SSF56112">
    <property type="entry name" value="Protein kinase-like (PK-like)"/>
    <property type="match status" value="1"/>
</dbReference>
<evidence type="ECO:0000313" key="10">
    <source>
        <dbReference type="Proteomes" id="UP001146793"/>
    </source>
</evidence>
<keyword evidence="3 6" id="KW-0547">Nucleotide-binding</keyword>
<evidence type="ECO:0000259" key="8">
    <source>
        <dbReference type="PROSITE" id="PS50011"/>
    </source>
</evidence>
<evidence type="ECO:0000256" key="7">
    <source>
        <dbReference type="SAM" id="MobiDB-lite"/>
    </source>
</evidence>
<keyword evidence="4 9" id="KW-0418">Kinase</keyword>
<proteinExistence type="predicted"/>
<dbReference type="EMBL" id="JANTQA010000012">
    <property type="protein sequence ID" value="KAJ3450475.1"/>
    <property type="molecule type" value="Genomic_DNA"/>
</dbReference>
<evidence type="ECO:0000256" key="4">
    <source>
        <dbReference type="ARBA" id="ARBA00022777"/>
    </source>
</evidence>
<sequence length="762" mass="90043">MSNTNRKRTTKNVRTSAFRLYECLPVKQRAQSKKLTLIRKLTTDLLVSYKKSNSGFQYDQEDNPKRTITKNKIPVSNNDLDNSEAELIIYVNQILSNKNHKYRVLEMLGSGTFGQVVKCKDLKTKKEVAIKIVKNLPAYFNQALTEIQILKFINKSETRQPVVELFSYFMFQNHLCLVFELLSVNLYELIKWNHYRGLEMKLVCCFMIQILSSLIHLYDHGIIHCDLKPENILLEGLFTIKVKLIDFGSACFLNKKMYNYIQSRYYRSPEVVLRLPYTQSIDMWSFGCLLAELFIGLPLFPGSNEYDQLARIIQLRGNIPKHLLTQSRVVKSYFNLVDNEYQLKSIEEFYKENQIRPEKNRKCFTYTNLKDLILNCQVSKVENNEQKRQSVVRKLILIDLLEGLLEIDPEIRWTPKEAIQHPFFTGETFTGKFVPKRSRVRKNYPLKNIERMDFGIDVDKELKSRYGFDSSVFQNLIDYKMKENNFNDKNSYNLSKQNEFLQEKNLQMDIEQIKNEKAERIIDELEDFYLTNNKNYIINKKKFENLNNNSYKKNDDDFTDDDEEEFTSGSSTLDDDDNDFKPKKFITIKIIGNDANANDTDDDDDDDNNEDFNNNHNVINFNNINKNRNNNQINFNNLSVSNTHFKDQKKKIKKNKYGNVHNKNQKSIKKIQKKNIEKRSQSFTTNNQKKKKKKNKSKKDSKEKTISNLENKQEFSERSLSTGNLILDMKKKKKNLKYPYHFDPNNIWNEFPQLNRKRSIEN</sequence>
<name>A0AAV8AEZ2_9EUKA</name>
<dbReference type="SMART" id="SM00220">
    <property type="entry name" value="S_TKc"/>
    <property type="match status" value="1"/>
</dbReference>
<evidence type="ECO:0000256" key="5">
    <source>
        <dbReference type="ARBA" id="ARBA00022840"/>
    </source>
</evidence>
<evidence type="ECO:0000256" key="3">
    <source>
        <dbReference type="ARBA" id="ARBA00022741"/>
    </source>
</evidence>
<dbReference type="Pfam" id="PF00069">
    <property type="entry name" value="Pkinase"/>
    <property type="match status" value="1"/>
</dbReference>
<dbReference type="PROSITE" id="PS50011">
    <property type="entry name" value="PROTEIN_KINASE_DOM"/>
    <property type="match status" value="1"/>
</dbReference>
<feature type="compositionally biased region" description="Acidic residues" evidence="7">
    <location>
        <begin position="557"/>
        <end position="566"/>
    </location>
</feature>
<dbReference type="GO" id="GO:0003677">
    <property type="term" value="F:DNA binding"/>
    <property type="evidence" value="ECO:0007669"/>
    <property type="project" value="UniProtKB-KW"/>
</dbReference>
<evidence type="ECO:0000256" key="6">
    <source>
        <dbReference type="PROSITE-ProRule" id="PRU10141"/>
    </source>
</evidence>
<dbReference type="GO" id="GO:0004674">
    <property type="term" value="F:protein serine/threonine kinase activity"/>
    <property type="evidence" value="ECO:0007669"/>
    <property type="project" value="UniProtKB-KW"/>
</dbReference>
<dbReference type="GO" id="GO:0004713">
    <property type="term" value="F:protein tyrosine kinase activity"/>
    <property type="evidence" value="ECO:0007669"/>
    <property type="project" value="TreeGrafter"/>
</dbReference>
<feature type="domain" description="Protein kinase" evidence="8">
    <location>
        <begin position="102"/>
        <end position="424"/>
    </location>
</feature>
<organism evidence="9 10">
    <name type="scientific">Anaeramoeba flamelloides</name>
    <dbReference type="NCBI Taxonomy" id="1746091"/>
    <lineage>
        <taxon>Eukaryota</taxon>
        <taxon>Metamonada</taxon>
        <taxon>Anaeramoebidae</taxon>
        <taxon>Anaeramoeba</taxon>
    </lineage>
</organism>
<dbReference type="PANTHER" id="PTHR24058">
    <property type="entry name" value="DUAL SPECIFICITY PROTEIN KINASE"/>
    <property type="match status" value="1"/>
</dbReference>
<reference evidence="9" key="1">
    <citation type="submission" date="2022-08" db="EMBL/GenBank/DDBJ databases">
        <title>Novel sulphate-reducing endosymbionts in the free-living metamonad Anaeramoeba.</title>
        <authorList>
            <person name="Jerlstrom-Hultqvist J."/>
            <person name="Cepicka I."/>
            <person name="Gallot-Lavallee L."/>
            <person name="Salas-Leiva D."/>
            <person name="Curtis B.A."/>
            <person name="Zahonova K."/>
            <person name="Pipaliya S."/>
            <person name="Dacks J."/>
            <person name="Roger A.J."/>
        </authorList>
    </citation>
    <scope>NUCLEOTIDE SEQUENCE</scope>
    <source>
        <strain evidence="9">Busselton2</strain>
    </source>
</reference>
<dbReference type="PANTHER" id="PTHR24058:SF17">
    <property type="entry name" value="HOMEODOMAIN INTERACTING PROTEIN KINASE, ISOFORM D"/>
    <property type="match status" value="1"/>
</dbReference>
<feature type="region of interest" description="Disordered" evidence="7">
    <location>
        <begin position="549"/>
        <end position="574"/>
    </location>
</feature>
<dbReference type="Gene3D" id="3.30.200.20">
    <property type="entry name" value="Phosphorylase Kinase, domain 1"/>
    <property type="match status" value="1"/>
</dbReference>
<dbReference type="InterPro" id="IPR011009">
    <property type="entry name" value="Kinase-like_dom_sf"/>
</dbReference>
<feature type="compositionally biased region" description="Basic residues" evidence="7">
    <location>
        <begin position="688"/>
        <end position="697"/>
    </location>
</feature>
<evidence type="ECO:0000256" key="1">
    <source>
        <dbReference type="ARBA" id="ARBA00022527"/>
    </source>
</evidence>
<dbReference type="PROSITE" id="PS00107">
    <property type="entry name" value="PROTEIN_KINASE_ATP"/>
    <property type="match status" value="1"/>
</dbReference>
<dbReference type="Gene3D" id="1.10.510.10">
    <property type="entry name" value="Transferase(Phosphotransferase) domain 1"/>
    <property type="match status" value="1"/>
</dbReference>